<evidence type="ECO:0000259" key="9">
    <source>
        <dbReference type="Pfam" id="PF01757"/>
    </source>
</evidence>
<dbReference type="SUPFAM" id="SSF52266">
    <property type="entry name" value="SGNH hydrolase"/>
    <property type="match status" value="1"/>
</dbReference>
<keyword evidence="3 11" id="KW-0808">Transferase</keyword>
<dbReference type="GO" id="GO:0009103">
    <property type="term" value="P:lipopolysaccharide biosynthetic process"/>
    <property type="evidence" value="ECO:0007669"/>
    <property type="project" value="TreeGrafter"/>
</dbReference>
<dbReference type="GO" id="GO:0016747">
    <property type="term" value="F:acyltransferase activity, transferring groups other than amino-acyl groups"/>
    <property type="evidence" value="ECO:0007669"/>
    <property type="project" value="InterPro"/>
</dbReference>
<keyword evidence="11" id="KW-0378">Hydrolase</keyword>
<feature type="domain" description="SGNH" evidence="10">
    <location>
        <begin position="437"/>
        <end position="664"/>
    </location>
</feature>
<dbReference type="AlphaFoldDB" id="A0A1C5IXH3"/>
<keyword evidence="5 8" id="KW-1133">Transmembrane helix</keyword>
<dbReference type="PANTHER" id="PTHR23028">
    <property type="entry name" value="ACETYLTRANSFERASE"/>
    <property type="match status" value="1"/>
</dbReference>
<dbReference type="InterPro" id="IPR036514">
    <property type="entry name" value="SGNH_hydro_sf"/>
</dbReference>
<organism evidence="11 12">
    <name type="scientific">Micromonospora echinaurantiaca</name>
    <dbReference type="NCBI Taxonomy" id="47857"/>
    <lineage>
        <taxon>Bacteria</taxon>
        <taxon>Bacillati</taxon>
        <taxon>Actinomycetota</taxon>
        <taxon>Actinomycetes</taxon>
        <taxon>Micromonosporales</taxon>
        <taxon>Micromonosporaceae</taxon>
        <taxon>Micromonospora</taxon>
    </lineage>
</organism>
<dbReference type="Pfam" id="PF19040">
    <property type="entry name" value="SGNH"/>
    <property type="match status" value="1"/>
</dbReference>
<evidence type="ECO:0000256" key="4">
    <source>
        <dbReference type="ARBA" id="ARBA00022692"/>
    </source>
</evidence>
<dbReference type="InterPro" id="IPR043968">
    <property type="entry name" value="SGNH"/>
</dbReference>
<comment type="subcellular location">
    <subcellularLocation>
        <location evidence="1">Cell membrane</location>
        <topology evidence="1">Multi-pass membrane protein</topology>
    </subcellularLocation>
</comment>
<evidence type="ECO:0000256" key="3">
    <source>
        <dbReference type="ARBA" id="ARBA00022679"/>
    </source>
</evidence>
<keyword evidence="2" id="KW-1003">Cell membrane</keyword>
<name>A0A1C5IXH3_9ACTN</name>
<keyword evidence="7 11" id="KW-0012">Acyltransferase</keyword>
<dbReference type="Pfam" id="PF01757">
    <property type="entry name" value="Acyl_transf_3"/>
    <property type="match status" value="1"/>
</dbReference>
<feature type="transmembrane region" description="Helical" evidence="8">
    <location>
        <begin position="206"/>
        <end position="225"/>
    </location>
</feature>
<feature type="transmembrane region" description="Helical" evidence="8">
    <location>
        <begin position="325"/>
        <end position="343"/>
    </location>
</feature>
<dbReference type="InterPro" id="IPR050879">
    <property type="entry name" value="Acyltransferase_3"/>
</dbReference>
<evidence type="ECO:0000256" key="8">
    <source>
        <dbReference type="SAM" id="Phobius"/>
    </source>
</evidence>
<reference evidence="11 12" key="1">
    <citation type="submission" date="2016-06" db="EMBL/GenBank/DDBJ databases">
        <authorList>
            <person name="Kjaerup R.B."/>
            <person name="Dalgaard T.S."/>
            <person name="Juul-Madsen H.R."/>
        </authorList>
    </citation>
    <scope>NUCLEOTIDE SEQUENCE [LARGE SCALE GENOMIC DNA]</scope>
    <source>
        <strain evidence="11 12">DSM 43904</strain>
    </source>
</reference>
<feature type="transmembrane region" description="Helical" evidence="8">
    <location>
        <begin position="152"/>
        <end position="168"/>
    </location>
</feature>
<dbReference type="RefSeq" id="WP_157748242.1">
    <property type="nucleotide sequence ID" value="NZ_LT607750.1"/>
</dbReference>
<feature type="transmembrane region" description="Helical" evidence="8">
    <location>
        <begin position="42"/>
        <end position="60"/>
    </location>
</feature>
<evidence type="ECO:0000256" key="7">
    <source>
        <dbReference type="ARBA" id="ARBA00023315"/>
    </source>
</evidence>
<dbReference type="GO" id="GO:0016787">
    <property type="term" value="F:hydrolase activity"/>
    <property type="evidence" value="ECO:0007669"/>
    <property type="project" value="UniProtKB-KW"/>
</dbReference>
<dbReference type="GO" id="GO:0005886">
    <property type="term" value="C:plasma membrane"/>
    <property type="evidence" value="ECO:0007669"/>
    <property type="project" value="UniProtKB-SubCell"/>
</dbReference>
<evidence type="ECO:0000256" key="5">
    <source>
        <dbReference type="ARBA" id="ARBA00022989"/>
    </source>
</evidence>
<evidence type="ECO:0000256" key="1">
    <source>
        <dbReference type="ARBA" id="ARBA00004651"/>
    </source>
</evidence>
<dbReference type="PANTHER" id="PTHR23028:SF53">
    <property type="entry name" value="ACYL_TRANSF_3 DOMAIN-CONTAINING PROTEIN"/>
    <property type="match status" value="1"/>
</dbReference>
<keyword evidence="4 8" id="KW-0812">Transmembrane</keyword>
<dbReference type="Gene3D" id="3.40.50.1110">
    <property type="entry name" value="SGNH hydrolase"/>
    <property type="match status" value="1"/>
</dbReference>
<evidence type="ECO:0000259" key="10">
    <source>
        <dbReference type="Pfam" id="PF19040"/>
    </source>
</evidence>
<gene>
    <name evidence="11" type="ORF">GA0070609_3839</name>
</gene>
<feature type="domain" description="Acyltransferase 3" evidence="9">
    <location>
        <begin position="13"/>
        <end position="340"/>
    </location>
</feature>
<keyword evidence="12" id="KW-1185">Reference proteome</keyword>
<protein>
    <submittedName>
        <fullName evidence="11">Peptidoglycan/LPS O-acetylase OafA/YrhL, contains acyltransferase and SGNH-hydrolase domains</fullName>
    </submittedName>
</protein>
<proteinExistence type="predicted"/>
<feature type="transmembrane region" description="Helical" evidence="8">
    <location>
        <begin position="259"/>
        <end position="278"/>
    </location>
</feature>
<feature type="transmembrane region" description="Helical" evidence="8">
    <location>
        <begin position="81"/>
        <end position="100"/>
    </location>
</feature>
<evidence type="ECO:0000313" key="12">
    <source>
        <dbReference type="Proteomes" id="UP000198217"/>
    </source>
</evidence>
<evidence type="ECO:0000256" key="6">
    <source>
        <dbReference type="ARBA" id="ARBA00023136"/>
    </source>
</evidence>
<evidence type="ECO:0000256" key="2">
    <source>
        <dbReference type="ARBA" id="ARBA00022475"/>
    </source>
</evidence>
<feature type="transmembrane region" description="Helical" evidence="8">
    <location>
        <begin position="234"/>
        <end position="253"/>
    </location>
</feature>
<evidence type="ECO:0000313" key="11">
    <source>
        <dbReference type="EMBL" id="SCG63014.1"/>
    </source>
</evidence>
<keyword evidence="6 8" id="KW-0472">Membrane</keyword>
<dbReference type="Proteomes" id="UP000198217">
    <property type="component" value="Chromosome I"/>
</dbReference>
<feature type="transmembrane region" description="Helical" evidence="8">
    <location>
        <begin position="285"/>
        <end position="305"/>
    </location>
</feature>
<feature type="transmembrane region" description="Helical" evidence="8">
    <location>
        <begin position="364"/>
        <end position="387"/>
    </location>
</feature>
<sequence length="677" mass="73731">MQVGKSRSASFRADIEGMRGLAVTMVVLYHAGVPGFDGGFVGVDVFFVISGFLITGLLTRELAETGRISFANFYARRVRRLLPAAILVAVATFVLARLAMPPLSLIDLRRDAFATLTYVSNYWFAIRNTDYLQDHVGASPFQQYWSLAVEEQFYLLWPAMLVIAALLLRRAASPRTAVRIAVGGVLVISLGLCVVITVVAQPWAFFGLPTRAWELAAGGLVALTVSKAPAGARLVQVLGIAGLVTILIGSFVLGDHAGFPGWIATLPVAGTVLLLISGSMGRGPVQVVLSCRPLTIIGVLSYSIYLWHWPLLLLTGAGRGGSLGWLAKLGMLSVTAVAAYLTFRFVEQPLRHHAWLSARHRRTVGAAGAATLVAAGCAVVLAIPPVLHLDRPAQVLAAAEVQAHTAPEHWTRYVPANLTPPLGEARDDFPAVFHDGCHSEFRDVEVHRCEYGKTDSERTIVLFGDSHAAQWFPPLRTIAEAQGIRLVSLTKSGCPTAEVSKYSSFLGREYWECATWRRKALERIVAEQPDLLLVANGTNATGRDRVPDDEWWEGMEGMFDRLRAVSNVTVLADTPYARGDVPVCLSDRLTDAMACAVRRASGINVGFTRSEAELVRRNGGRYLDLNDHLCGPEVCPAILGNILVYIDRHHLSQQVASWLRAPLEQHVTAAIERADRR</sequence>
<dbReference type="InterPro" id="IPR002656">
    <property type="entry name" value="Acyl_transf_3_dom"/>
</dbReference>
<dbReference type="EMBL" id="LT607750">
    <property type="protein sequence ID" value="SCG63014.1"/>
    <property type="molecule type" value="Genomic_DNA"/>
</dbReference>
<accession>A0A1C5IXH3</accession>
<feature type="transmembrane region" description="Helical" evidence="8">
    <location>
        <begin position="180"/>
        <end position="200"/>
    </location>
</feature>